<evidence type="ECO:0000313" key="3">
    <source>
        <dbReference type="Proteomes" id="UP000182089"/>
    </source>
</evidence>
<evidence type="ECO:0000259" key="1">
    <source>
        <dbReference type="PROSITE" id="PS51186"/>
    </source>
</evidence>
<comment type="caution">
    <text evidence="2">The sequence shown here is derived from an EMBL/GenBank/DDBJ whole genome shotgun (WGS) entry which is preliminary data.</text>
</comment>
<evidence type="ECO:0000313" key="2">
    <source>
        <dbReference type="EMBL" id="SEM70505.1"/>
    </source>
</evidence>
<gene>
    <name evidence="2" type="ORF">SAMN05216431_10729</name>
</gene>
<protein>
    <submittedName>
        <fullName evidence="2">Acetyltransferase (GNAT) family protein</fullName>
    </submittedName>
</protein>
<dbReference type="PANTHER" id="PTHR43415">
    <property type="entry name" value="SPERMIDINE N(1)-ACETYLTRANSFERASE"/>
    <property type="match status" value="1"/>
</dbReference>
<name>A0ABY1ABU3_9LACO</name>
<proteinExistence type="predicted"/>
<reference evidence="2 3" key="1">
    <citation type="submission" date="2016-10" db="EMBL/GenBank/DDBJ databases">
        <authorList>
            <person name="Varghese N."/>
            <person name="Submissions S."/>
        </authorList>
    </citation>
    <scope>NUCLEOTIDE SEQUENCE [LARGE SCALE GENOMIC DNA]</scope>
    <source>
        <strain evidence="2 3">WC1T17</strain>
    </source>
</reference>
<organism evidence="2 3">
    <name type="scientific">Ligilactobacillus ruminis</name>
    <dbReference type="NCBI Taxonomy" id="1623"/>
    <lineage>
        <taxon>Bacteria</taxon>
        <taxon>Bacillati</taxon>
        <taxon>Bacillota</taxon>
        <taxon>Bacilli</taxon>
        <taxon>Lactobacillales</taxon>
        <taxon>Lactobacillaceae</taxon>
        <taxon>Ligilactobacillus</taxon>
    </lineage>
</organism>
<dbReference type="PANTHER" id="PTHR43415:SF3">
    <property type="entry name" value="GNAT-FAMILY ACETYLTRANSFERASE"/>
    <property type="match status" value="1"/>
</dbReference>
<dbReference type="CDD" id="cd04301">
    <property type="entry name" value="NAT_SF"/>
    <property type="match status" value="1"/>
</dbReference>
<accession>A0ABY1ABU3</accession>
<dbReference type="SUPFAM" id="SSF55729">
    <property type="entry name" value="Acyl-CoA N-acyltransferases (Nat)"/>
    <property type="match status" value="1"/>
</dbReference>
<dbReference type="Pfam" id="PF00583">
    <property type="entry name" value="Acetyltransf_1"/>
    <property type="match status" value="1"/>
</dbReference>
<sequence>MEYPNTNLFLKDGREVTFAKAAEKDALEVMHFFQNITQETEFLSKSSAETMKSVNEVKYWLMTLDKSKKNLFLIAKEGGNILGMGQLIFSLRHKSKHRATVAVAVRKPYWNLGLGTQILTKMASFARYNGVSQLELTVMENNQNAIKLYQKLGFSQVGKIPNAFLMQNGSYSAELIFVKQI</sequence>
<dbReference type="InterPro" id="IPR000182">
    <property type="entry name" value="GNAT_dom"/>
</dbReference>
<dbReference type="PROSITE" id="PS51186">
    <property type="entry name" value="GNAT"/>
    <property type="match status" value="1"/>
</dbReference>
<dbReference type="Gene3D" id="3.40.630.30">
    <property type="match status" value="1"/>
</dbReference>
<dbReference type="EMBL" id="FOCC01000007">
    <property type="protein sequence ID" value="SEM70505.1"/>
    <property type="molecule type" value="Genomic_DNA"/>
</dbReference>
<dbReference type="Proteomes" id="UP000182089">
    <property type="component" value="Unassembled WGS sequence"/>
</dbReference>
<feature type="domain" description="N-acetyltransferase" evidence="1">
    <location>
        <begin position="16"/>
        <end position="181"/>
    </location>
</feature>
<dbReference type="InterPro" id="IPR016181">
    <property type="entry name" value="Acyl_CoA_acyltransferase"/>
</dbReference>